<proteinExistence type="predicted"/>
<organism evidence="3 4">
    <name type="scientific">Trapa incisa</name>
    <dbReference type="NCBI Taxonomy" id="236973"/>
    <lineage>
        <taxon>Eukaryota</taxon>
        <taxon>Viridiplantae</taxon>
        <taxon>Streptophyta</taxon>
        <taxon>Embryophyta</taxon>
        <taxon>Tracheophyta</taxon>
        <taxon>Spermatophyta</taxon>
        <taxon>Magnoliopsida</taxon>
        <taxon>eudicotyledons</taxon>
        <taxon>Gunneridae</taxon>
        <taxon>Pentapetalae</taxon>
        <taxon>rosids</taxon>
        <taxon>malvids</taxon>
        <taxon>Myrtales</taxon>
        <taxon>Lythraceae</taxon>
        <taxon>Trapa</taxon>
    </lineage>
</organism>
<keyword evidence="2" id="KW-0732">Signal</keyword>
<evidence type="ECO:0000256" key="1">
    <source>
        <dbReference type="SAM" id="MobiDB-lite"/>
    </source>
</evidence>
<sequence length="128" mass="13882">MKHSYLLLAIIMLLLPLFLEVPQAQGTRLGKVITPNHVDIGSGELAESVPAGQGNARKLLMTATTTTSTADQKSHGQDTERNEAAPKVNAKEGLPVKSLRSDFEHYPDIVDIAGMDYSPAKRKPPIHN</sequence>
<dbReference type="PANTHER" id="PTHR33743:SF19">
    <property type="entry name" value="PROTEIN GOLVEN 6"/>
    <property type="match status" value="1"/>
</dbReference>
<gene>
    <name evidence="3" type="ORF">SAY87_002033</name>
</gene>
<feature type="signal peptide" evidence="2">
    <location>
        <begin position="1"/>
        <end position="26"/>
    </location>
</feature>
<feature type="compositionally biased region" description="Basic and acidic residues" evidence="1">
    <location>
        <begin position="72"/>
        <end position="84"/>
    </location>
</feature>
<reference evidence="3 4" key="1">
    <citation type="journal article" date="2023" name="Hortic Res">
        <title>Pangenome of water caltrop reveals structural variations and asymmetric subgenome divergence after allopolyploidization.</title>
        <authorList>
            <person name="Zhang X."/>
            <person name="Chen Y."/>
            <person name="Wang L."/>
            <person name="Yuan Y."/>
            <person name="Fang M."/>
            <person name="Shi L."/>
            <person name="Lu R."/>
            <person name="Comes H.P."/>
            <person name="Ma Y."/>
            <person name="Chen Y."/>
            <person name="Huang G."/>
            <person name="Zhou Y."/>
            <person name="Zheng Z."/>
            <person name="Qiu Y."/>
        </authorList>
    </citation>
    <scope>NUCLEOTIDE SEQUENCE [LARGE SCALE GENOMIC DNA]</scope>
    <source>
        <tissue evidence="3">Roots</tissue>
    </source>
</reference>
<feature type="chain" id="PRO_5042925674" evidence="2">
    <location>
        <begin position="27"/>
        <end position="128"/>
    </location>
</feature>
<dbReference type="InterPro" id="IPR049306">
    <property type="entry name" value="GLV1-2"/>
</dbReference>
<dbReference type="PANTHER" id="PTHR33743">
    <property type="entry name" value="PROTEIN GOLVEN 6-RELATED"/>
    <property type="match status" value="1"/>
</dbReference>
<dbReference type="Pfam" id="PF21529">
    <property type="entry name" value="GLV1-2"/>
    <property type="match status" value="1"/>
</dbReference>
<protein>
    <submittedName>
        <fullName evidence="3">Uncharacterized protein</fullName>
    </submittedName>
</protein>
<name>A0AAN7JW37_9MYRT</name>
<evidence type="ECO:0000313" key="4">
    <source>
        <dbReference type="Proteomes" id="UP001345219"/>
    </source>
</evidence>
<dbReference type="Proteomes" id="UP001345219">
    <property type="component" value="Chromosome 2"/>
</dbReference>
<feature type="region of interest" description="Disordered" evidence="1">
    <location>
        <begin position="63"/>
        <end position="97"/>
    </location>
</feature>
<dbReference type="AlphaFoldDB" id="A0AAN7JW37"/>
<evidence type="ECO:0000313" key="3">
    <source>
        <dbReference type="EMBL" id="KAK4753929.1"/>
    </source>
</evidence>
<keyword evidence="4" id="KW-1185">Reference proteome</keyword>
<evidence type="ECO:0000256" key="2">
    <source>
        <dbReference type="SAM" id="SignalP"/>
    </source>
</evidence>
<accession>A0AAN7JW37</accession>
<comment type="caution">
    <text evidence="3">The sequence shown here is derived from an EMBL/GenBank/DDBJ whole genome shotgun (WGS) entry which is preliminary data.</text>
</comment>
<dbReference type="EMBL" id="JAXIOK010000015">
    <property type="protein sequence ID" value="KAK4753929.1"/>
    <property type="molecule type" value="Genomic_DNA"/>
</dbReference>